<proteinExistence type="predicted"/>
<name>A0A369BEF6_9BACL</name>
<keyword evidence="2" id="KW-1185">Reference proteome</keyword>
<accession>A0A369BEF6</accession>
<gene>
    <name evidence="1" type="ORF">DFP94_1075</name>
</gene>
<organism evidence="1 2">
    <name type="scientific">Fontibacillus phaseoli</name>
    <dbReference type="NCBI Taxonomy" id="1416533"/>
    <lineage>
        <taxon>Bacteria</taxon>
        <taxon>Bacillati</taxon>
        <taxon>Bacillota</taxon>
        <taxon>Bacilli</taxon>
        <taxon>Bacillales</taxon>
        <taxon>Paenibacillaceae</taxon>
        <taxon>Fontibacillus</taxon>
    </lineage>
</organism>
<dbReference type="EMBL" id="QPJW01000007">
    <property type="protein sequence ID" value="RCX18054.1"/>
    <property type="molecule type" value="Genomic_DNA"/>
</dbReference>
<sequence length="325" mass="35807">MTREEKNEKNPVLKILLMSLMFILLFSTVVSADELNSVNNPENTTSKLKVGNGLTIEKFSDGRVKGIENAKSLNELQKKEILKQMKFTTEEIEKLPSTLINEIISEGGVKVQLEQKNYKHIYTSLDGMDYIVTDETKELVDKVKAADAVKLGLGSNLIGTLEMGGHSEGIFSGYGTLIFNGKTSNNQEYKYSFVTNFNWSTGPTAWNYDKVAVAYETMATRTGSTGHHYLYGNSSNDIGMNISNSSVYGVEGTTQAPTYNSYGYLMVNVNLPVSEDGNSGIFVSGYGHSWTPVPISVTFGPIGVDFGGIGDKWDWDNYFTIGKAY</sequence>
<comment type="caution">
    <text evidence="1">The sequence shown here is derived from an EMBL/GenBank/DDBJ whole genome shotgun (WGS) entry which is preliminary data.</text>
</comment>
<evidence type="ECO:0000313" key="1">
    <source>
        <dbReference type="EMBL" id="RCX18054.1"/>
    </source>
</evidence>
<dbReference type="OrthoDB" id="2610379at2"/>
<dbReference type="RefSeq" id="WP_114497575.1">
    <property type="nucleotide sequence ID" value="NZ_QPJW01000007.1"/>
</dbReference>
<protein>
    <submittedName>
        <fullName evidence="1">Uncharacterized protein</fullName>
    </submittedName>
</protein>
<evidence type="ECO:0000313" key="2">
    <source>
        <dbReference type="Proteomes" id="UP000253090"/>
    </source>
</evidence>
<dbReference type="AlphaFoldDB" id="A0A369BEF6"/>
<dbReference type="Proteomes" id="UP000253090">
    <property type="component" value="Unassembled WGS sequence"/>
</dbReference>
<reference evidence="1 2" key="1">
    <citation type="submission" date="2018-07" db="EMBL/GenBank/DDBJ databases">
        <title>Genomic Encyclopedia of Type Strains, Phase III (KMG-III): the genomes of soil and plant-associated and newly described type strains.</title>
        <authorList>
            <person name="Whitman W."/>
        </authorList>
    </citation>
    <scope>NUCLEOTIDE SEQUENCE [LARGE SCALE GENOMIC DNA]</scope>
    <source>
        <strain evidence="1 2">CECT 8333</strain>
    </source>
</reference>